<dbReference type="GeneID" id="64698191"/>
<organism evidence="1 2">
    <name type="scientific">Suillus discolor</name>
    <dbReference type="NCBI Taxonomy" id="1912936"/>
    <lineage>
        <taxon>Eukaryota</taxon>
        <taxon>Fungi</taxon>
        <taxon>Dikarya</taxon>
        <taxon>Basidiomycota</taxon>
        <taxon>Agaricomycotina</taxon>
        <taxon>Agaricomycetes</taxon>
        <taxon>Agaricomycetidae</taxon>
        <taxon>Boletales</taxon>
        <taxon>Suillineae</taxon>
        <taxon>Suillaceae</taxon>
        <taxon>Suillus</taxon>
    </lineage>
</organism>
<gene>
    <name evidence="1" type="ORF">F5147DRAFT_675608</name>
</gene>
<sequence>MAFVHDPFSMDGPGGSFLMNWGTPGANETVHAYIVKNCPRDRVLHTFTFPVKRGVWYYIGAQKWVVKDIFEVWSTLGDRVSLRSLIRGSLTLIFVKAKEVVTGKLQRRCNRRLSQQEIAEMIQDGRLQQFCIEVSGRSLKDVSRAFAKTSLGYEGGNVAQ</sequence>
<name>A0A9P7FFE0_9AGAM</name>
<reference evidence="1" key="1">
    <citation type="journal article" date="2020" name="New Phytol.">
        <title>Comparative genomics reveals dynamic genome evolution in host specialist ectomycorrhizal fungi.</title>
        <authorList>
            <person name="Lofgren L.A."/>
            <person name="Nguyen N.H."/>
            <person name="Vilgalys R."/>
            <person name="Ruytinx J."/>
            <person name="Liao H.L."/>
            <person name="Branco S."/>
            <person name="Kuo A."/>
            <person name="LaButti K."/>
            <person name="Lipzen A."/>
            <person name="Andreopoulos W."/>
            <person name="Pangilinan J."/>
            <person name="Riley R."/>
            <person name="Hundley H."/>
            <person name="Na H."/>
            <person name="Barry K."/>
            <person name="Grigoriev I.V."/>
            <person name="Stajich J.E."/>
            <person name="Kennedy P.G."/>
        </authorList>
    </citation>
    <scope>NUCLEOTIDE SEQUENCE</scope>
    <source>
        <strain evidence="1">FC423</strain>
    </source>
</reference>
<evidence type="ECO:0000313" key="1">
    <source>
        <dbReference type="EMBL" id="KAG2115998.1"/>
    </source>
</evidence>
<dbReference type="OrthoDB" id="2985494at2759"/>
<dbReference type="Proteomes" id="UP000823399">
    <property type="component" value="Unassembled WGS sequence"/>
</dbReference>
<dbReference type="RefSeq" id="XP_041297377.1">
    <property type="nucleotide sequence ID" value="XM_041435932.1"/>
</dbReference>
<accession>A0A9P7FFE0</accession>
<comment type="caution">
    <text evidence="1">The sequence shown here is derived from an EMBL/GenBank/DDBJ whole genome shotgun (WGS) entry which is preliminary data.</text>
</comment>
<evidence type="ECO:0000313" key="2">
    <source>
        <dbReference type="Proteomes" id="UP000823399"/>
    </source>
</evidence>
<dbReference type="AlphaFoldDB" id="A0A9P7FFE0"/>
<protein>
    <submittedName>
        <fullName evidence="1">Uncharacterized protein</fullName>
    </submittedName>
</protein>
<keyword evidence="2" id="KW-1185">Reference proteome</keyword>
<proteinExistence type="predicted"/>
<dbReference type="EMBL" id="JABBWM010000007">
    <property type="protein sequence ID" value="KAG2115998.1"/>
    <property type="molecule type" value="Genomic_DNA"/>
</dbReference>